<feature type="region of interest" description="Disordered" evidence="1">
    <location>
        <begin position="302"/>
        <end position="355"/>
    </location>
</feature>
<dbReference type="AlphaFoldDB" id="A0A9P7VCQ1"/>
<evidence type="ECO:0000256" key="1">
    <source>
        <dbReference type="SAM" id="MobiDB-lite"/>
    </source>
</evidence>
<gene>
    <name evidence="2" type="ORF">KQ657_004012</name>
</gene>
<feature type="region of interest" description="Disordered" evidence="1">
    <location>
        <begin position="1"/>
        <end position="21"/>
    </location>
</feature>
<feature type="compositionally biased region" description="Low complexity" evidence="1">
    <location>
        <begin position="208"/>
        <end position="217"/>
    </location>
</feature>
<feature type="region of interest" description="Disordered" evidence="1">
    <location>
        <begin position="57"/>
        <end position="88"/>
    </location>
</feature>
<evidence type="ECO:0000313" key="3">
    <source>
        <dbReference type="Proteomes" id="UP000790833"/>
    </source>
</evidence>
<dbReference type="RefSeq" id="XP_043050451.1">
    <property type="nucleotide sequence ID" value="XM_043194700.1"/>
</dbReference>
<reference evidence="2" key="1">
    <citation type="submission" date="2021-03" db="EMBL/GenBank/DDBJ databases">
        <authorList>
            <person name="Palmer J.M."/>
        </authorList>
    </citation>
    <scope>NUCLEOTIDE SEQUENCE</scope>
    <source>
        <strain evidence="2">ARV_011</strain>
    </source>
</reference>
<feature type="compositionally biased region" description="Polar residues" evidence="1">
    <location>
        <begin position="1"/>
        <end position="13"/>
    </location>
</feature>
<name>A0A9P7VCQ1_9ASCO</name>
<comment type="caution">
    <text evidence="2">The sequence shown here is derived from an EMBL/GenBank/DDBJ whole genome shotgun (WGS) entry which is preliminary data.</text>
</comment>
<accession>A0A9P7VCQ1</accession>
<dbReference type="EMBL" id="JAHMUF010000005">
    <property type="protein sequence ID" value="KAG7194904.1"/>
    <property type="molecule type" value="Genomic_DNA"/>
</dbReference>
<dbReference type="GeneID" id="66117386"/>
<feature type="region of interest" description="Disordered" evidence="1">
    <location>
        <begin position="191"/>
        <end position="226"/>
    </location>
</feature>
<feature type="compositionally biased region" description="Polar residues" evidence="1">
    <location>
        <begin position="191"/>
        <end position="200"/>
    </location>
</feature>
<feature type="region of interest" description="Disordered" evidence="1">
    <location>
        <begin position="426"/>
        <end position="514"/>
    </location>
</feature>
<evidence type="ECO:0000313" key="2">
    <source>
        <dbReference type="EMBL" id="KAG7194904.1"/>
    </source>
</evidence>
<feature type="compositionally biased region" description="Low complexity" evidence="1">
    <location>
        <begin position="485"/>
        <end position="497"/>
    </location>
</feature>
<dbReference type="Proteomes" id="UP000790833">
    <property type="component" value="Unassembled WGS sequence"/>
</dbReference>
<organism evidence="2 3">
    <name type="scientific">Scheffersomyces spartinae</name>
    <dbReference type="NCBI Taxonomy" id="45513"/>
    <lineage>
        <taxon>Eukaryota</taxon>
        <taxon>Fungi</taxon>
        <taxon>Dikarya</taxon>
        <taxon>Ascomycota</taxon>
        <taxon>Saccharomycotina</taxon>
        <taxon>Pichiomycetes</taxon>
        <taxon>Debaryomycetaceae</taxon>
        <taxon>Scheffersomyces</taxon>
    </lineage>
</organism>
<protein>
    <submittedName>
        <fullName evidence="2">Uncharacterized protein</fullName>
    </submittedName>
</protein>
<feature type="compositionally biased region" description="Low complexity" evidence="1">
    <location>
        <begin position="302"/>
        <end position="320"/>
    </location>
</feature>
<feature type="compositionally biased region" description="Polar residues" evidence="1">
    <location>
        <begin position="321"/>
        <end position="350"/>
    </location>
</feature>
<proteinExistence type="predicted"/>
<sequence length="514" mass="55646">MANINADPNNNSALSSLLHSPLHQPLPPLQLTQPLGTFPKQRLSSINSITSNQSFTLGQSTVSGPGPLHHLNTTHNIPSSATSQQPRSMSIISLNSPRESLISADDLKNLPGTRNNSYNSLVSLLDLALRKQKQSNNSNKRGDTSLVSDDEDLGLHLNNTNMLLSSLKPSMGHGKLQLPASMVFTEFKRLSSGSNPLQPTSGGGGGSNPNYISPGSSHLKMHDLTPSPLSLAENPFNDYNFAQAQARHHHRQCSSLSSHKIDPIQSHQPVSDAESDISLMDHHISGAPDGDRDMTTVESPIILPSVSPTSSSISNASMSSTNLGPSSTAPLPPSHQRTPSISNENSSATNPAKKLKSIRQVLLVSKSSSKKPSITSSQPSTSSQALLLKKKYIFSKDIQFELLQKKTSAVNEMITTKFVRLSSLPQSKSKFSTGERESSNDDTVTQSKSFDEKSTGTQTQWKQQQKLIQQLNRKWNKNDLELSDTNTSSSASATTANSRKRSRGKDDDDDDNVE</sequence>
<feature type="region of interest" description="Disordered" evidence="1">
    <location>
        <begin position="250"/>
        <end position="274"/>
    </location>
</feature>
<feature type="compositionally biased region" description="Polar residues" evidence="1">
    <location>
        <begin position="71"/>
        <end position="88"/>
    </location>
</feature>
<feature type="compositionally biased region" description="Low complexity" evidence="1">
    <location>
        <begin position="457"/>
        <end position="471"/>
    </location>
</feature>
<keyword evidence="3" id="KW-1185">Reference proteome</keyword>